<name>H2ES91_ALIFS</name>
<accession>H2ES91</accession>
<dbReference type="SMART" id="SM00862">
    <property type="entry name" value="Trans_reg_C"/>
    <property type="match status" value="1"/>
</dbReference>
<dbReference type="SUPFAM" id="SSF46894">
    <property type="entry name" value="C-terminal effector domain of the bipartite response regulators"/>
    <property type="match status" value="1"/>
</dbReference>
<feature type="domain" description="OmpR/PhoB-type" evidence="3">
    <location>
        <begin position="1"/>
        <end position="95"/>
    </location>
</feature>
<reference evidence="4" key="1">
    <citation type="submission" date="2011-11" db="EMBL/GenBank/DDBJ databases">
        <authorList>
            <person name="Summers A.O."/>
            <person name="Wireman J."/>
            <person name="Williams L.E."/>
        </authorList>
    </citation>
    <scope>NUCLEOTIDE SEQUENCE</scope>
    <source>
        <strain evidence="4">KB1A-97</strain>
        <plasmid evidence="4">pKB1A97-67</plasmid>
    </source>
</reference>
<dbReference type="InterPro" id="IPR036388">
    <property type="entry name" value="WH-like_DNA-bd_sf"/>
</dbReference>
<dbReference type="InterPro" id="IPR016032">
    <property type="entry name" value="Sig_transdc_resp-reg_C-effctor"/>
</dbReference>
<dbReference type="EMBL" id="JQ031552">
    <property type="protein sequence ID" value="AEY78258.1"/>
    <property type="molecule type" value="Genomic_DNA"/>
</dbReference>
<feature type="DNA-binding region" description="OmpR/PhoB-type" evidence="2">
    <location>
        <begin position="1"/>
        <end position="95"/>
    </location>
</feature>
<evidence type="ECO:0000256" key="2">
    <source>
        <dbReference type="PROSITE-ProRule" id="PRU01091"/>
    </source>
</evidence>
<dbReference type="RefSeq" id="WP_014343672.1">
    <property type="nucleotide sequence ID" value="NC_016851.1"/>
</dbReference>
<dbReference type="AlphaFoldDB" id="H2ES91"/>
<evidence type="ECO:0000259" key="3">
    <source>
        <dbReference type="PROSITE" id="PS51755"/>
    </source>
</evidence>
<dbReference type="CDD" id="cd00383">
    <property type="entry name" value="trans_reg_C"/>
    <property type="match status" value="1"/>
</dbReference>
<geneLocation type="plasmid" evidence="4">
    <name>pKB1A97-67</name>
</geneLocation>
<dbReference type="PROSITE" id="PS51755">
    <property type="entry name" value="OMPR_PHOB"/>
    <property type="match status" value="1"/>
</dbReference>
<dbReference type="Pfam" id="PF00486">
    <property type="entry name" value="Trans_reg_C"/>
    <property type="match status" value="1"/>
</dbReference>
<dbReference type="GO" id="GO:0006355">
    <property type="term" value="P:regulation of DNA-templated transcription"/>
    <property type="evidence" value="ECO:0007669"/>
    <property type="project" value="InterPro"/>
</dbReference>
<dbReference type="InterPro" id="IPR001867">
    <property type="entry name" value="OmpR/PhoB-type_DNA-bd"/>
</dbReference>
<dbReference type="GO" id="GO:0000160">
    <property type="term" value="P:phosphorelay signal transduction system"/>
    <property type="evidence" value="ECO:0007669"/>
    <property type="project" value="InterPro"/>
</dbReference>
<protein>
    <recommendedName>
        <fullName evidence="3">OmpR/PhoB-type domain-containing protein</fullName>
    </recommendedName>
</protein>
<dbReference type="GO" id="GO:0003677">
    <property type="term" value="F:DNA binding"/>
    <property type="evidence" value="ECO:0007669"/>
    <property type="project" value="UniProtKB-UniRule"/>
</dbReference>
<sequence length="127" mass="15496">MNINKIFYFDANEMRVLLNNGVVELNNAEVGILNLLLSENKIYSKNEIFTYAWEYNYRLHSSVVHQAISQLRKKFYRYNIEIIITERNKGYRINKLYVYKYMHRSLYVKYKFKTKIALAHMLNKHRF</sequence>
<evidence type="ECO:0000313" key="4">
    <source>
        <dbReference type="EMBL" id="AEY78258.1"/>
    </source>
</evidence>
<organism evidence="4">
    <name type="scientific">Aliivibrio fischeri</name>
    <name type="common">Vibrio fischeri</name>
    <dbReference type="NCBI Taxonomy" id="668"/>
    <lineage>
        <taxon>Bacteria</taxon>
        <taxon>Pseudomonadati</taxon>
        <taxon>Pseudomonadota</taxon>
        <taxon>Gammaproteobacteria</taxon>
        <taxon>Vibrionales</taxon>
        <taxon>Vibrionaceae</taxon>
        <taxon>Aliivibrio</taxon>
    </lineage>
</organism>
<evidence type="ECO:0000256" key="1">
    <source>
        <dbReference type="ARBA" id="ARBA00023125"/>
    </source>
</evidence>
<dbReference type="Gene3D" id="1.10.10.10">
    <property type="entry name" value="Winged helix-like DNA-binding domain superfamily/Winged helix DNA-binding domain"/>
    <property type="match status" value="1"/>
</dbReference>
<proteinExistence type="predicted"/>
<keyword evidence="4" id="KW-0614">Plasmid</keyword>
<keyword evidence="1 2" id="KW-0238">DNA-binding</keyword>